<accession>A0A1B9J0Z8</accession>
<sequence length="339" mass="37305">MLLFALFSLLPILASAVNITTYVDVQLAPAQLPPSAAAKNADAIVSAFANLSRNTKWNLVQNITLEGDIGEPEGMVRIGDDRIIIAWGDWIVPTKSYGKDVHGNSIIKDGTDRENGQGYAHLSIFDGTGKRLADTTLNELSDSEYHIGGIDYDGECLWTELSEYRPNSTATIIRVNPYTYQFDPVVHINDHSGGVLHDTKQNTITALNWGSRNATKYTLDSEDLWRAHESKIPNPSFFADYQDCKWLGYPSQFDGERSTALCAGVAAYSIKDSTVSLGGLAIIDVDTMVPLMEVPITLYTPIGTSMTQNPIDVDVVDGRMRLYFAPDQHNGTVYVYEAL</sequence>
<keyword evidence="1" id="KW-0732">Signal</keyword>
<dbReference type="EMBL" id="KI669459">
    <property type="protein sequence ID" value="OCF61449.1"/>
    <property type="molecule type" value="Genomic_DNA"/>
</dbReference>
<protein>
    <recommendedName>
        <fullName evidence="4">SMP-30/Gluconolactonase/LRE-like region domain-containing protein</fullName>
    </recommendedName>
</protein>
<evidence type="ECO:0000256" key="1">
    <source>
        <dbReference type="SAM" id="SignalP"/>
    </source>
</evidence>
<dbReference type="Proteomes" id="UP000092583">
    <property type="component" value="Unassembled WGS sequence"/>
</dbReference>
<dbReference type="Pfam" id="PF20055">
    <property type="entry name" value="DUF6454"/>
    <property type="match status" value="1"/>
</dbReference>
<dbReference type="AlphaFoldDB" id="A0A1B9J0Z8"/>
<proteinExistence type="predicted"/>
<reference evidence="3" key="2">
    <citation type="submission" date="2013-12" db="EMBL/GenBank/DDBJ databases">
        <title>Evolution of pathogenesis and genome organization in the Tremellales.</title>
        <authorList>
            <person name="Cuomo C."/>
            <person name="Litvintseva A."/>
            <person name="Heitman J."/>
            <person name="Chen Y."/>
            <person name="Sun S."/>
            <person name="Springer D."/>
            <person name="Dromer F."/>
            <person name="Young S."/>
            <person name="Zeng Q."/>
            <person name="Chapman S."/>
            <person name="Gujja S."/>
            <person name="Saif S."/>
            <person name="Birren B."/>
        </authorList>
    </citation>
    <scope>NUCLEOTIDE SEQUENCE [LARGE SCALE GENOMIC DNA]</scope>
    <source>
        <strain evidence="3">CBS 10435</strain>
    </source>
</reference>
<evidence type="ECO:0008006" key="4">
    <source>
        <dbReference type="Google" id="ProtNLM"/>
    </source>
</evidence>
<evidence type="ECO:0000313" key="2">
    <source>
        <dbReference type="EMBL" id="OCF61449.1"/>
    </source>
</evidence>
<feature type="chain" id="PRO_5008629078" description="SMP-30/Gluconolactonase/LRE-like region domain-containing protein" evidence="1">
    <location>
        <begin position="17"/>
        <end position="339"/>
    </location>
</feature>
<keyword evidence="3" id="KW-1185">Reference proteome</keyword>
<name>A0A1B9J0Z8_9TREE</name>
<dbReference type="InterPro" id="IPR046312">
    <property type="entry name" value="DUF6454"/>
</dbReference>
<evidence type="ECO:0000313" key="3">
    <source>
        <dbReference type="Proteomes" id="UP000092583"/>
    </source>
</evidence>
<feature type="signal peptide" evidence="1">
    <location>
        <begin position="1"/>
        <end position="16"/>
    </location>
</feature>
<reference evidence="2 3" key="1">
    <citation type="submission" date="2013-07" db="EMBL/GenBank/DDBJ databases">
        <title>The Genome Sequence of Kwoniella mangroviensis CBS10435.</title>
        <authorList>
            <consortium name="The Broad Institute Genome Sequencing Platform"/>
            <person name="Cuomo C."/>
            <person name="Litvintseva A."/>
            <person name="Chen Y."/>
            <person name="Heitman J."/>
            <person name="Sun S."/>
            <person name="Springer D."/>
            <person name="Dromer F."/>
            <person name="Young S.K."/>
            <person name="Zeng Q."/>
            <person name="Gargeya S."/>
            <person name="Fitzgerald M."/>
            <person name="Abouelleil A."/>
            <person name="Alvarado L."/>
            <person name="Berlin A.M."/>
            <person name="Chapman S.B."/>
            <person name="Dewar J."/>
            <person name="Goldberg J."/>
            <person name="Griggs A."/>
            <person name="Gujja S."/>
            <person name="Hansen M."/>
            <person name="Howarth C."/>
            <person name="Imamovic A."/>
            <person name="Larimer J."/>
            <person name="McCowan C."/>
            <person name="Murphy C."/>
            <person name="Pearson M."/>
            <person name="Priest M."/>
            <person name="Roberts A."/>
            <person name="Saif S."/>
            <person name="Shea T."/>
            <person name="Sykes S."/>
            <person name="Wortman J."/>
            <person name="Nusbaum C."/>
            <person name="Birren B."/>
        </authorList>
    </citation>
    <scope>NUCLEOTIDE SEQUENCE [LARGE SCALE GENOMIC DNA]</scope>
    <source>
        <strain evidence="2 3">CBS 10435</strain>
    </source>
</reference>
<organism evidence="2 3">
    <name type="scientific">Kwoniella mangroviensis CBS 10435</name>
    <dbReference type="NCBI Taxonomy" id="1331196"/>
    <lineage>
        <taxon>Eukaryota</taxon>
        <taxon>Fungi</taxon>
        <taxon>Dikarya</taxon>
        <taxon>Basidiomycota</taxon>
        <taxon>Agaricomycotina</taxon>
        <taxon>Tremellomycetes</taxon>
        <taxon>Tremellales</taxon>
        <taxon>Cryptococcaceae</taxon>
        <taxon>Kwoniella</taxon>
    </lineage>
</organism>
<gene>
    <name evidence="2" type="ORF">L486_01097</name>
</gene>
<dbReference type="OrthoDB" id="71437at2759"/>